<comment type="caution">
    <text evidence="2">The sequence shown here is derived from an EMBL/GenBank/DDBJ whole genome shotgun (WGS) entry which is preliminary data.</text>
</comment>
<dbReference type="PANTHER" id="PTHR43591">
    <property type="entry name" value="METHYLTRANSFERASE"/>
    <property type="match status" value="1"/>
</dbReference>
<feature type="domain" description="Methyltransferase type 11" evidence="1">
    <location>
        <begin position="79"/>
        <end position="154"/>
    </location>
</feature>
<dbReference type="EMBL" id="JAXOVC010000001">
    <property type="protein sequence ID" value="KAK4508200.1"/>
    <property type="molecule type" value="Genomic_DNA"/>
</dbReference>
<accession>A0ABR0F4G9</accession>
<evidence type="ECO:0000313" key="3">
    <source>
        <dbReference type="Proteomes" id="UP001305779"/>
    </source>
</evidence>
<dbReference type="PANTHER" id="PTHR43591:SF24">
    <property type="entry name" value="2-METHOXY-6-POLYPRENYL-1,4-BENZOQUINOL METHYLASE, MITOCHONDRIAL"/>
    <property type="match status" value="1"/>
</dbReference>
<dbReference type="SUPFAM" id="SSF53335">
    <property type="entry name" value="S-adenosyl-L-methionine-dependent methyltransferases"/>
    <property type="match status" value="1"/>
</dbReference>
<dbReference type="Pfam" id="PF08241">
    <property type="entry name" value="Methyltransf_11"/>
    <property type="match status" value="1"/>
</dbReference>
<name>A0ABR0F4G9_ZASCE</name>
<dbReference type="CDD" id="cd02440">
    <property type="entry name" value="AdoMet_MTases"/>
    <property type="match status" value="1"/>
</dbReference>
<dbReference type="InterPro" id="IPR013216">
    <property type="entry name" value="Methyltransf_11"/>
</dbReference>
<dbReference type="Proteomes" id="UP001305779">
    <property type="component" value="Unassembled WGS sequence"/>
</dbReference>
<evidence type="ECO:0000259" key="1">
    <source>
        <dbReference type="Pfam" id="PF08241"/>
    </source>
</evidence>
<reference evidence="2 3" key="1">
    <citation type="journal article" date="2023" name="G3 (Bethesda)">
        <title>A chromosome-level genome assembly of Zasmidium syzygii isolated from banana leaves.</title>
        <authorList>
            <person name="van Westerhoven A.C."/>
            <person name="Mehrabi R."/>
            <person name="Talebi R."/>
            <person name="Steentjes M.B.F."/>
            <person name="Corcolon B."/>
            <person name="Chong P.A."/>
            <person name="Kema G.H.J."/>
            <person name="Seidl M.F."/>
        </authorList>
    </citation>
    <scope>NUCLEOTIDE SEQUENCE [LARGE SCALE GENOMIC DNA]</scope>
    <source>
        <strain evidence="2 3">P124</strain>
    </source>
</reference>
<dbReference type="Gene3D" id="3.40.50.150">
    <property type="entry name" value="Vaccinia Virus protein VP39"/>
    <property type="match status" value="1"/>
</dbReference>
<proteinExistence type="predicted"/>
<gene>
    <name evidence="2" type="ORF">PRZ48_001938</name>
</gene>
<sequence>MPTHKEPLPLTDRDIIFQKYFIALAPNYHHLTSNTTYLVAQKALTLAPPPTDPTALIHDNASGPGTASLALIEHYKSRNAPVPKIIATDYTPAMISALPSHPQISASVADSQSLPFPDNHFAYSITNISLANFNDPKLALREINRTLKPGGIAVVTHWKDFGLGTLLHKALEKYHGAKQPDPPVAGKEMDLGTEGVIQGMMVEAGWDGPRVETRVVEVRSQEVEGAVEFLTGPFLPVVGKFQTEEEKGKWRDSVEGVLEEVGEVRCEGWVVVGRK</sequence>
<protein>
    <recommendedName>
        <fullName evidence="1">Methyltransferase type 11 domain-containing protein</fullName>
    </recommendedName>
</protein>
<organism evidence="2 3">
    <name type="scientific">Zasmidium cellare</name>
    <name type="common">Wine cellar mold</name>
    <name type="synonym">Racodium cellare</name>
    <dbReference type="NCBI Taxonomy" id="395010"/>
    <lineage>
        <taxon>Eukaryota</taxon>
        <taxon>Fungi</taxon>
        <taxon>Dikarya</taxon>
        <taxon>Ascomycota</taxon>
        <taxon>Pezizomycotina</taxon>
        <taxon>Dothideomycetes</taxon>
        <taxon>Dothideomycetidae</taxon>
        <taxon>Mycosphaerellales</taxon>
        <taxon>Mycosphaerellaceae</taxon>
        <taxon>Zasmidium</taxon>
    </lineage>
</organism>
<keyword evidence="3" id="KW-1185">Reference proteome</keyword>
<dbReference type="InterPro" id="IPR029063">
    <property type="entry name" value="SAM-dependent_MTases_sf"/>
</dbReference>
<evidence type="ECO:0000313" key="2">
    <source>
        <dbReference type="EMBL" id="KAK4508200.1"/>
    </source>
</evidence>